<proteinExistence type="predicted"/>
<dbReference type="Proteomes" id="UP000887540">
    <property type="component" value="Unplaced"/>
</dbReference>
<feature type="chain" id="PRO_5038033627" evidence="1">
    <location>
        <begin position="26"/>
        <end position="108"/>
    </location>
</feature>
<reference evidence="3" key="1">
    <citation type="submission" date="2022-11" db="UniProtKB">
        <authorList>
            <consortium name="WormBaseParasite"/>
        </authorList>
    </citation>
    <scope>IDENTIFICATION</scope>
</reference>
<dbReference type="CDD" id="cd00117">
    <property type="entry name" value="TFP"/>
    <property type="match status" value="1"/>
</dbReference>
<dbReference type="AlphaFoldDB" id="A0A914ENM8"/>
<dbReference type="InterPro" id="IPR045860">
    <property type="entry name" value="Snake_toxin-like_sf"/>
</dbReference>
<feature type="signal peptide" evidence="1">
    <location>
        <begin position="1"/>
        <end position="25"/>
    </location>
</feature>
<organism evidence="2 3">
    <name type="scientific">Acrobeloides nanus</name>
    <dbReference type="NCBI Taxonomy" id="290746"/>
    <lineage>
        <taxon>Eukaryota</taxon>
        <taxon>Metazoa</taxon>
        <taxon>Ecdysozoa</taxon>
        <taxon>Nematoda</taxon>
        <taxon>Chromadorea</taxon>
        <taxon>Rhabditida</taxon>
        <taxon>Tylenchina</taxon>
        <taxon>Cephalobomorpha</taxon>
        <taxon>Cephaloboidea</taxon>
        <taxon>Cephalobidae</taxon>
        <taxon>Acrobeloides</taxon>
    </lineage>
</organism>
<keyword evidence="1" id="KW-0732">Signal</keyword>
<dbReference type="WBParaSite" id="ACRNAN_scaffold93.g18899.t2">
    <property type="protein sequence ID" value="ACRNAN_scaffold93.g18899.t2"/>
    <property type="gene ID" value="ACRNAN_scaffold93.g18899"/>
</dbReference>
<dbReference type="SUPFAM" id="SSF57302">
    <property type="entry name" value="Snake toxin-like"/>
    <property type="match status" value="1"/>
</dbReference>
<protein>
    <submittedName>
        <fullName evidence="3">Protein sleepless</fullName>
    </submittedName>
</protein>
<evidence type="ECO:0000313" key="3">
    <source>
        <dbReference type="WBParaSite" id="ACRNAN_scaffold93.g18899.t2"/>
    </source>
</evidence>
<evidence type="ECO:0000256" key="1">
    <source>
        <dbReference type="SAM" id="SignalP"/>
    </source>
</evidence>
<accession>A0A914ENM8</accession>
<keyword evidence="2" id="KW-1185">Reference proteome</keyword>
<name>A0A914ENM8_9BILA</name>
<sequence length="108" mass="12109">MVKDKNSLILLFVINLSVFITISQAHKCYECDADNGDPCNPGREILCPSNENACKTILNLNNDVIERGCIESEEDEPEDCVALEGSFVCVCYENFCNKDTPRLLTTER</sequence>
<evidence type="ECO:0000313" key="2">
    <source>
        <dbReference type="Proteomes" id="UP000887540"/>
    </source>
</evidence>